<name>A0A972G3M7_9GAMM</name>
<dbReference type="Proteomes" id="UP000737113">
    <property type="component" value="Unassembled WGS sequence"/>
</dbReference>
<dbReference type="AlphaFoldDB" id="A0A972G3M7"/>
<evidence type="ECO:0000313" key="1">
    <source>
        <dbReference type="EMBL" id="NMH66886.1"/>
    </source>
</evidence>
<evidence type="ECO:0000313" key="2">
    <source>
        <dbReference type="Proteomes" id="UP000737113"/>
    </source>
</evidence>
<organism evidence="1 2">
    <name type="scientific">Shewanella salipaludis</name>
    <dbReference type="NCBI Taxonomy" id="2723052"/>
    <lineage>
        <taxon>Bacteria</taxon>
        <taxon>Pseudomonadati</taxon>
        <taxon>Pseudomonadota</taxon>
        <taxon>Gammaproteobacteria</taxon>
        <taxon>Alteromonadales</taxon>
        <taxon>Shewanellaceae</taxon>
        <taxon>Shewanella</taxon>
    </lineage>
</organism>
<proteinExistence type="predicted"/>
<comment type="caution">
    <text evidence="1">The sequence shown here is derived from an EMBL/GenBank/DDBJ whole genome shotgun (WGS) entry which is preliminary data.</text>
</comment>
<gene>
    <name evidence="1" type="ORF">HC757_17140</name>
</gene>
<protein>
    <submittedName>
        <fullName evidence="1">Uncharacterized protein</fullName>
    </submittedName>
</protein>
<reference evidence="1" key="1">
    <citation type="submission" date="2020-04" db="EMBL/GenBank/DDBJ databases">
        <title>Description of Shewanella salipaludis sp. nov., isolated from a salt marsh.</title>
        <authorList>
            <person name="Park S."/>
            <person name="Yoon J.-H."/>
        </authorList>
    </citation>
    <scope>NUCLEOTIDE SEQUENCE</scope>
    <source>
        <strain evidence="1">SHSM-M6</strain>
    </source>
</reference>
<accession>A0A972G3M7</accession>
<keyword evidence="2" id="KW-1185">Reference proteome</keyword>
<sequence>MLQLGRHGPVGRRHQPEIVTQFYPLGLGLSAHLSHPGRRCRFDRLMGLLLGLPALYLLPSNLPLSNLPLSNLPLSNLPLSNFPLSDLWLTHSGAFWLGL</sequence>
<dbReference type="RefSeq" id="WP_169565613.1">
    <property type="nucleotide sequence ID" value="NZ_JAAXYH010000018.1"/>
</dbReference>
<dbReference type="EMBL" id="JAAXYH010000018">
    <property type="protein sequence ID" value="NMH66886.1"/>
    <property type="molecule type" value="Genomic_DNA"/>
</dbReference>